<dbReference type="AlphaFoldDB" id="A0A1E3QXZ2"/>
<evidence type="ECO:0000259" key="2">
    <source>
        <dbReference type="PROSITE" id="PS50076"/>
    </source>
</evidence>
<dbReference type="STRING" id="984486.A0A1E3QXZ2"/>
<dbReference type="Pfam" id="PF00226">
    <property type="entry name" value="DnaJ"/>
    <property type="match status" value="1"/>
</dbReference>
<dbReference type="PROSITE" id="PS50076">
    <property type="entry name" value="DNAJ_2"/>
    <property type="match status" value="1"/>
</dbReference>
<evidence type="ECO:0000313" key="4">
    <source>
        <dbReference type="Proteomes" id="UP000094336"/>
    </source>
</evidence>
<keyword evidence="1" id="KW-0143">Chaperone</keyword>
<dbReference type="CDD" id="cd06257">
    <property type="entry name" value="DnaJ"/>
    <property type="match status" value="1"/>
</dbReference>
<dbReference type="Gene3D" id="1.10.287.110">
    <property type="entry name" value="DnaJ domain"/>
    <property type="match status" value="1"/>
</dbReference>
<dbReference type="RefSeq" id="XP_018987255.1">
    <property type="nucleotide sequence ID" value="XM_019128087.1"/>
</dbReference>
<protein>
    <recommendedName>
        <fullName evidence="2">J domain-containing protein</fullName>
    </recommendedName>
</protein>
<dbReference type="InterPro" id="IPR051938">
    <property type="entry name" value="Apopto_cytoskel_mod"/>
</dbReference>
<gene>
    <name evidence="3" type="ORF">BABINDRAFT_160151</name>
</gene>
<keyword evidence="4" id="KW-1185">Reference proteome</keyword>
<feature type="domain" description="J" evidence="2">
    <location>
        <begin position="19"/>
        <end position="97"/>
    </location>
</feature>
<dbReference type="Proteomes" id="UP000094336">
    <property type="component" value="Unassembled WGS sequence"/>
</dbReference>
<dbReference type="InterPro" id="IPR001623">
    <property type="entry name" value="DnaJ_domain"/>
</dbReference>
<proteinExistence type="predicted"/>
<name>A0A1E3QXZ2_9ASCO</name>
<dbReference type="SMART" id="SM00271">
    <property type="entry name" value="DnaJ"/>
    <property type="match status" value="1"/>
</dbReference>
<dbReference type="EMBL" id="KV454427">
    <property type="protein sequence ID" value="ODQ81927.1"/>
    <property type="molecule type" value="Genomic_DNA"/>
</dbReference>
<dbReference type="OrthoDB" id="445556at2759"/>
<dbReference type="InterPro" id="IPR036869">
    <property type="entry name" value="J_dom_sf"/>
</dbReference>
<dbReference type="SUPFAM" id="SSF46565">
    <property type="entry name" value="Chaperone J-domain"/>
    <property type="match status" value="1"/>
</dbReference>
<evidence type="ECO:0000256" key="1">
    <source>
        <dbReference type="ARBA" id="ARBA00023186"/>
    </source>
</evidence>
<dbReference type="GeneID" id="30145940"/>
<reference evidence="4" key="1">
    <citation type="submission" date="2016-05" db="EMBL/GenBank/DDBJ databases">
        <title>Comparative genomics of biotechnologically important yeasts.</title>
        <authorList>
            <consortium name="DOE Joint Genome Institute"/>
            <person name="Riley R."/>
            <person name="Haridas S."/>
            <person name="Wolfe K.H."/>
            <person name="Lopes M.R."/>
            <person name="Hittinger C.T."/>
            <person name="Goker M."/>
            <person name="Salamov A."/>
            <person name="Wisecaver J."/>
            <person name="Long T.M."/>
            <person name="Aerts A.L."/>
            <person name="Barry K."/>
            <person name="Choi C."/>
            <person name="Clum A."/>
            <person name="Coughlan A.Y."/>
            <person name="Deshpande S."/>
            <person name="Douglass A.P."/>
            <person name="Hanson S.J."/>
            <person name="Klenk H.-P."/>
            <person name="Labutti K."/>
            <person name="Lapidus A."/>
            <person name="Lindquist E."/>
            <person name="Lipzen A."/>
            <person name="Meier-Kolthoff J.P."/>
            <person name="Ohm R.A."/>
            <person name="Otillar R.P."/>
            <person name="Pangilinan J."/>
            <person name="Peng Y."/>
            <person name="Rokas A."/>
            <person name="Rosa C.A."/>
            <person name="Scheuner C."/>
            <person name="Sibirny A.A."/>
            <person name="Slot J.C."/>
            <person name="Stielow J.B."/>
            <person name="Sun H."/>
            <person name="Kurtzman C.P."/>
            <person name="Blackwell M."/>
            <person name="Grigoriev I.V."/>
            <person name="Jeffries T.W."/>
        </authorList>
    </citation>
    <scope>NUCLEOTIDE SEQUENCE [LARGE SCALE GENOMIC DNA]</scope>
    <source>
        <strain evidence="4">NRRL Y-12698</strain>
    </source>
</reference>
<evidence type="ECO:0000313" key="3">
    <source>
        <dbReference type="EMBL" id="ODQ81927.1"/>
    </source>
</evidence>
<dbReference type="PANTHER" id="PTHR44145">
    <property type="entry name" value="DNAJ HOMOLOG SUBFAMILY A MEMBER 3, MITOCHONDRIAL"/>
    <property type="match status" value="1"/>
</dbReference>
<sequence>MSVSPVYSNVTWPTNANPSPYEIMNIPRTDFNKITLKKNYVRFAKLYHPDLSRAREIQHHTGRVLDQRTKDERFKIITNAYHLLRDERKKRQYDLYSIGWAEASYQTRPHSTAGYSKAQDAKYWNAGNWDDYRKAEGPRVDPAAARAENMKMVYLLLAAALVSCAAQILVAQRDVEDALRLAWEMEKFARSDLREARDNYGYGLERDERISRFLGHRRFNNHGNRTSALMEAETEDLKVLDELKM</sequence>
<dbReference type="PRINTS" id="PR00625">
    <property type="entry name" value="JDOMAIN"/>
</dbReference>
<organism evidence="3 4">
    <name type="scientific">Babjeviella inositovora NRRL Y-12698</name>
    <dbReference type="NCBI Taxonomy" id="984486"/>
    <lineage>
        <taxon>Eukaryota</taxon>
        <taxon>Fungi</taxon>
        <taxon>Dikarya</taxon>
        <taxon>Ascomycota</taxon>
        <taxon>Saccharomycotina</taxon>
        <taxon>Pichiomycetes</taxon>
        <taxon>Serinales incertae sedis</taxon>
        <taxon>Babjeviella</taxon>
    </lineage>
</organism>
<accession>A0A1E3QXZ2</accession>
<dbReference type="PANTHER" id="PTHR44145:SF3">
    <property type="entry name" value="DNAJ HOMOLOG SUBFAMILY A MEMBER 3, MITOCHONDRIAL"/>
    <property type="match status" value="1"/>
</dbReference>